<sequence length="191" mass="22173">MTGILALLLCPLPLFPAGAQALMEPKIWGFFFLQKPPVKLPCKIAPQKIKYLGIHLTKEVKDLYAENCKTLIKEIKEDVKKWKDIPCSWIGKMNIVKMAILPKAIYRFNAIPLKLPRTFFTELEQTIQKFIWNHKTPRIAKTILRKKNQAGGIILPDLKQYYQNSHQNSVVLVLQQTDRPMEQNREPRNKP</sequence>
<dbReference type="Proteomes" id="UP000694724">
    <property type="component" value="Unplaced"/>
</dbReference>
<dbReference type="Proteomes" id="UP000694571">
    <property type="component" value="Unplaced"/>
</dbReference>
<keyword evidence="1" id="KW-0732">Signal</keyword>
<dbReference type="Ensembl" id="ENSSSCT00025023815.1">
    <property type="protein sequence ID" value="ENSSSCP00025010018.1"/>
    <property type="gene ID" value="ENSSSCG00025017604.1"/>
</dbReference>
<dbReference type="Ensembl" id="ENSSSCT00050044972.1">
    <property type="protein sequence ID" value="ENSSSCP00050018484.1"/>
    <property type="gene ID" value="ENSSSCG00050033564.1"/>
</dbReference>
<dbReference type="AlphaFoldDB" id="A0A8D0JC20"/>
<name>A0A8D0JC20_PIG</name>
<evidence type="ECO:0000256" key="1">
    <source>
        <dbReference type="SAM" id="SignalP"/>
    </source>
</evidence>
<dbReference type="Ensembl" id="ENSSSCT00055033997.1">
    <property type="protein sequence ID" value="ENSSSCP00055027018.1"/>
    <property type="gene ID" value="ENSSSCG00055017318.1"/>
</dbReference>
<evidence type="ECO:0000313" key="2">
    <source>
        <dbReference type="Ensembl" id="ENSSSCP00045031616.1"/>
    </source>
</evidence>
<feature type="signal peptide" evidence="1">
    <location>
        <begin position="1"/>
        <end position="21"/>
    </location>
</feature>
<dbReference type="Ensembl" id="ENSSSCT00045045567.1">
    <property type="protein sequence ID" value="ENSSSCP00045031616.1"/>
    <property type="gene ID" value="ENSSSCG00045026786.1"/>
</dbReference>
<dbReference type="PANTHER" id="PTHR19446">
    <property type="entry name" value="REVERSE TRANSCRIPTASES"/>
    <property type="match status" value="1"/>
</dbReference>
<feature type="chain" id="PRO_5044683034" evidence="1">
    <location>
        <begin position="22"/>
        <end position="191"/>
    </location>
</feature>
<accession>A0A8D0JC20</accession>
<proteinExistence type="predicted"/>
<organism evidence="2 3">
    <name type="scientific">Sus scrofa</name>
    <name type="common">Pig</name>
    <dbReference type="NCBI Taxonomy" id="9823"/>
    <lineage>
        <taxon>Eukaryota</taxon>
        <taxon>Metazoa</taxon>
        <taxon>Chordata</taxon>
        <taxon>Craniata</taxon>
        <taxon>Vertebrata</taxon>
        <taxon>Euteleostomi</taxon>
        <taxon>Mammalia</taxon>
        <taxon>Eutheria</taxon>
        <taxon>Laurasiatheria</taxon>
        <taxon>Artiodactyla</taxon>
        <taxon>Suina</taxon>
        <taxon>Suidae</taxon>
        <taxon>Sus</taxon>
    </lineage>
</organism>
<dbReference type="Proteomes" id="UP000694728">
    <property type="component" value="Unplaced"/>
</dbReference>
<dbReference type="Proteomes" id="UP000694727">
    <property type="component" value="Unplaced"/>
</dbReference>
<protein>
    <submittedName>
        <fullName evidence="2">Uncharacterized protein</fullName>
    </submittedName>
</protein>
<reference evidence="2" key="1">
    <citation type="submission" date="2025-05" db="UniProtKB">
        <authorList>
            <consortium name="Ensembl"/>
        </authorList>
    </citation>
    <scope>IDENTIFICATION</scope>
</reference>
<evidence type="ECO:0000313" key="3">
    <source>
        <dbReference type="Proteomes" id="UP000694728"/>
    </source>
</evidence>